<dbReference type="SMART" id="SM00387">
    <property type="entry name" value="HATPase_c"/>
    <property type="match status" value="2"/>
</dbReference>
<dbReference type="CDD" id="cd17546">
    <property type="entry name" value="REC_hyHK_CKI1_RcsC-like"/>
    <property type="match status" value="1"/>
</dbReference>
<dbReference type="Gene3D" id="3.30.450.20">
    <property type="entry name" value="PAS domain"/>
    <property type="match status" value="2"/>
</dbReference>
<dbReference type="SMART" id="SM00388">
    <property type="entry name" value="HisKA"/>
    <property type="match status" value="2"/>
</dbReference>
<dbReference type="SUPFAM" id="SSF47384">
    <property type="entry name" value="Homodimeric domain of signal transducing histidine kinase"/>
    <property type="match status" value="2"/>
</dbReference>
<dbReference type="InterPro" id="IPR036097">
    <property type="entry name" value="HisK_dim/P_sf"/>
</dbReference>
<dbReference type="Pfam" id="PF02518">
    <property type="entry name" value="HATPase_c"/>
    <property type="match status" value="2"/>
</dbReference>
<dbReference type="SMART" id="SM00448">
    <property type="entry name" value="REC"/>
    <property type="match status" value="2"/>
</dbReference>
<evidence type="ECO:0000256" key="3">
    <source>
        <dbReference type="SAM" id="Coils"/>
    </source>
</evidence>
<dbReference type="SMART" id="SM00091">
    <property type="entry name" value="PAS"/>
    <property type="match status" value="1"/>
</dbReference>
<dbReference type="SUPFAM" id="SSF55785">
    <property type="entry name" value="PYP-like sensor domain (PAS domain)"/>
    <property type="match status" value="1"/>
</dbReference>
<protein>
    <recommendedName>
        <fullName evidence="8">Two-component system sensor protein</fullName>
    </recommendedName>
</protein>
<evidence type="ECO:0000256" key="2">
    <source>
        <dbReference type="PROSITE-ProRule" id="PRU00169"/>
    </source>
</evidence>
<dbReference type="Pfam" id="PF00072">
    <property type="entry name" value="Response_reg"/>
    <property type="match status" value="2"/>
</dbReference>
<feature type="domain" description="Response regulatory" evidence="5">
    <location>
        <begin position="1413"/>
        <end position="1542"/>
    </location>
</feature>
<dbReference type="PROSITE" id="PS50112">
    <property type="entry name" value="PAS"/>
    <property type="match status" value="1"/>
</dbReference>
<feature type="domain" description="PAS" evidence="6">
    <location>
        <begin position="964"/>
        <end position="1033"/>
    </location>
</feature>
<dbReference type="GO" id="GO:0000155">
    <property type="term" value="F:phosphorelay sensor kinase activity"/>
    <property type="evidence" value="ECO:0007669"/>
    <property type="project" value="InterPro"/>
</dbReference>
<reference evidence="7" key="1">
    <citation type="submission" date="2013-07" db="EMBL/GenBank/DDBJ databases">
        <title>The Genome Sequence of Cryptococcus pinus CBS10737.</title>
        <authorList>
            <consortium name="The Broad Institute Genome Sequencing Platform"/>
            <person name="Cuomo C."/>
            <person name="Litvintseva A."/>
            <person name="Chen Y."/>
            <person name="Heitman J."/>
            <person name="Sun S."/>
            <person name="Springer D."/>
            <person name="Dromer F."/>
            <person name="Young S.K."/>
            <person name="Zeng Q."/>
            <person name="Gargeya S."/>
            <person name="Fitzgerald M."/>
            <person name="Abouelleil A."/>
            <person name="Alvarado L."/>
            <person name="Berlin A.M."/>
            <person name="Chapman S.B."/>
            <person name="Dewar J."/>
            <person name="Goldberg J."/>
            <person name="Griggs A."/>
            <person name="Gujja S."/>
            <person name="Hansen M."/>
            <person name="Howarth C."/>
            <person name="Imamovic A."/>
            <person name="Larimer J."/>
            <person name="McCowan C."/>
            <person name="Murphy C."/>
            <person name="Pearson M."/>
            <person name="Priest M."/>
            <person name="Roberts A."/>
            <person name="Saif S."/>
            <person name="Shea T."/>
            <person name="Sykes S."/>
            <person name="Wortman J."/>
            <person name="Nusbaum C."/>
            <person name="Birren B."/>
        </authorList>
    </citation>
    <scope>NUCLEOTIDE SEQUENCE [LARGE SCALE GENOMIC DNA]</scope>
    <source>
        <strain evidence="7">CBS 10737</strain>
    </source>
</reference>
<dbReference type="STRING" id="1296096.A0A1B9HYL3"/>
<dbReference type="PROSITE" id="PS50109">
    <property type="entry name" value="HIS_KIN"/>
    <property type="match status" value="2"/>
</dbReference>
<feature type="modified residue" description="4-aspartylphosphate" evidence="2">
    <location>
        <position position="881"/>
    </location>
</feature>
<dbReference type="InterPro" id="IPR005467">
    <property type="entry name" value="His_kinase_dom"/>
</dbReference>
<dbReference type="InterPro" id="IPR003594">
    <property type="entry name" value="HATPase_dom"/>
</dbReference>
<dbReference type="Gene3D" id="3.40.50.2300">
    <property type="match status" value="2"/>
</dbReference>
<feature type="coiled-coil region" evidence="3">
    <location>
        <begin position="1073"/>
        <end position="1100"/>
    </location>
</feature>
<dbReference type="PRINTS" id="PR00344">
    <property type="entry name" value="BCTRLSENSOR"/>
</dbReference>
<dbReference type="PANTHER" id="PTHR43547">
    <property type="entry name" value="TWO-COMPONENT HISTIDINE KINASE"/>
    <property type="match status" value="1"/>
</dbReference>
<evidence type="ECO:0000313" key="7">
    <source>
        <dbReference type="EMBL" id="OCF48362.1"/>
    </source>
</evidence>
<dbReference type="InterPro" id="IPR000014">
    <property type="entry name" value="PAS"/>
</dbReference>
<keyword evidence="3" id="KW-0175">Coiled coil</keyword>
<dbReference type="FunFam" id="3.40.50.2300:FF:000307">
    <property type="entry name" value="Receptor-like histidine kinase BpdS"/>
    <property type="match status" value="1"/>
</dbReference>
<organism evidence="7">
    <name type="scientific">Kwoniella pini CBS 10737</name>
    <dbReference type="NCBI Taxonomy" id="1296096"/>
    <lineage>
        <taxon>Eukaryota</taxon>
        <taxon>Fungi</taxon>
        <taxon>Dikarya</taxon>
        <taxon>Basidiomycota</taxon>
        <taxon>Agaricomycotina</taxon>
        <taxon>Tremellomycetes</taxon>
        <taxon>Tremellales</taxon>
        <taxon>Cryptococcaceae</taxon>
        <taxon>Kwoniella</taxon>
    </lineage>
</organism>
<accession>A0A1B9HYL3</accession>
<dbReference type="SUPFAM" id="SSF52172">
    <property type="entry name" value="CheY-like"/>
    <property type="match status" value="2"/>
</dbReference>
<name>A0A1B9HYL3_9TREE</name>
<dbReference type="InterPro" id="IPR011006">
    <property type="entry name" value="CheY-like_superfamily"/>
</dbReference>
<evidence type="ECO:0000259" key="4">
    <source>
        <dbReference type="PROSITE" id="PS50109"/>
    </source>
</evidence>
<proteinExistence type="predicted"/>
<dbReference type="InterPro" id="IPR001789">
    <property type="entry name" value="Sig_transdc_resp-reg_receiver"/>
</dbReference>
<dbReference type="OrthoDB" id="60033at2759"/>
<dbReference type="InterPro" id="IPR035965">
    <property type="entry name" value="PAS-like_dom_sf"/>
</dbReference>
<dbReference type="Pfam" id="PF00512">
    <property type="entry name" value="HisKA"/>
    <property type="match status" value="1"/>
</dbReference>
<evidence type="ECO:0000256" key="1">
    <source>
        <dbReference type="ARBA" id="ARBA00022553"/>
    </source>
</evidence>
<reference evidence="7" key="2">
    <citation type="submission" date="2016-07" db="EMBL/GenBank/DDBJ databases">
        <title>Evolution of pathogenesis and genome organization in the Tremellales.</title>
        <authorList>
            <person name="Cuomo C."/>
            <person name="Litvintseva A."/>
            <person name="Heitman J."/>
            <person name="Chen Y."/>
            <person name="Sun S."/>
            <person name="Springer D."/>
            <person name="Dromer F."/>
            <person name="Young S."/>
            <person name="Zeng Q."/>
            <person name="Chapman S."/>
            <person name="Gujja S."/>
            <person name="Saif S."/>
            <person name="Birren B."/>
        </authorList>
    </citation>
    <scope>NUCLEOTIDE SEQUENCE</scope>
    <source>
        <strain evidence="7">CBS 10737</strain>
    </source>
</reference>
<dbReference type="InterPro" id="IPR036890">
    <property type="entry name" value="HATPase_C_sf"/>
</dbReference>
<gene>
    <name evidence="7" type="ORF">I206_05139</name>
</gene>
<dbReference type="PROSITE" id="PS50110">
    <property type="entry name" value="RESPONSE_REGULATORY"/>
    <property type="match status" value="2"/>
</dbReference>
<evidence type="ECO:0000259" key="6">
    <source>
        <dbReference type="PROSITE" id="PS50112"/>
    </source>
</evidence>
<dbReference type="CDD" id="cd00082">
    <property type="entry name" value="HisKA"/>
    <property type="match status" value="2"/>
</dbReference>
<keyword evidence="1 2" id="KW-0597">Phosphoprotein</keyword>
<feature type="domain" description="Response regulatory" evidence="5">
    <location>
        <begin position="833"/>
        <end position="948"/>
    </location>
</feature>
<dbReference type="InterPro" id="IPR004358">
    <property type="entry name" value="Sig_transdc_His_kin-like_C"/>
</dbReference>
<feature type="domain" description="Histidine kinase" evidence="4">
    <location>
        <begin position="552"/>
        <end position="773"/>
    </location>
</feature>
<dbReference type="SUPFAM" id="SSF55874">
    <property type="entry name" value="ATPase domain of HSP90 chaperone/DNA topoisomerase II/histidine kinase"/>
    <property type="match status" value="2"/>
</dbReference>
<dbReference type="Gene3D" id="3.30.565.10">
    <property type="entry name" value="Histidine kinase-like ATPase, C-terminal domain"/>
    <property type="match status" value="2"/>
</dbReference>
<dbReference type="InterPro" id="IPR003661">
    <property type="entry name" value="HisK_dim/P_dom"/>
</dbReference>
<dbReference type="PANTHER" id="PTHR43547:SF2">
    <property type="entry name" value="HYBRID SIGNAL TRANSDUCTION HISTIDINE KINASE C"/>
    <property type="match status" value="1"/>
</dbReference>
<evidence type="ECO:0000259" key="5">
    <source>
        <dbReference type="PROSITE" id="PS50110"/>
    </source>
</evidence>
<feature type="domain" description="Histidine kinase" evidence="4">
    <location>
        <begin position="1103"/>
        <end position="1375"/>
    </location>
</feature>
<dbReference type="Gene3D" id="1.10.287.130">
    <property type="match status" value="2"/>
</dbReference>
<dbReference type="EMBL" id="KI894013">
    <property type="protein sequence ID" value="OCF48362.1"/>
    <property type="molecule type" value="Genomic_DNA"/>
</dbReference>
<evidence type="ECO:0008006" key="8">
    <source>
        <dbReference type="Google" id="ProtNLM"/>
    </source>
</evidence>
<sequence>MPFQTSISYLDTYPFPAFIIRTQEEEDSEPSRSQISWANHKWDEWRNGQALESLLPAGVARSFEEWIRAEKDETMFPLKASGKRLNLIKTIVYEEDAQTFIVITSFPSGYRITPVSQKDDLLKPTNGDTSYSEPLVSLGRAKFEEPSHFALERKRQFGSNSPAVTSLECKLLLERTDWSKTTLGPREKWSPVIETMLEVILRSSTQDALWLGPDFQMLYNDNYAHIVDHPLMWGRTAKAREAWGPVWEGVSHLIDDCLTLGEPCYREDDLLLYRRGPKGFWVEKYHTWSFIPLFNEDGKPLGLFNPTRETTASVLARRRQESLRDLSEQLLTARNTAEFYNGIVEVLENNPKDVPFMMCYSVEEGVETGQVKLHLESSLGVPENHQAAPSDLTLPLIADRFSRSTFGFKANQLSSPTLSAISALSSGTGRIQYSYDKTSWPIAKAISTRQAVVVEDCTELIKGFPLRQWEALPDSAIIVPISSETSVDIPQSVVIIGLNLATPLDPVYEDWIHVLRAHLTTSLGSIKAAEAEQHRQDEKDKMERAKTIWFQGAAHDLRSPLTLVAGPLDDVLRTKLSTDQRAGLSLAQRNLARVQRLVNSLLDFTRIEAGKLSGRFLPVDLGTFVRDLASIFRPAVERRGIQYTIEIEPHEGMVFVDPTLLETVVTNLISNALKYTESGAISAKLNYNTSYADIAIIDTGIGIPQAELTSVTDRFHRATTSLSRGTEGTGIGLALAKEIIRLHGGDLLITSRTAEETGGSHGSSFVARIPLVERQVIDNQLGAVEFGEYGKAVLDDAMHWALPSDNRSDSAYSEIDQSISSRADAFLFDRNDVLLLVDDNTDMRHYVKNIFSPYCKVIEATNGKDALEKAIKNPPNLILSDLMMPVMNGQQLLMAIRSNPSTRMVPMVLLSAATDDEVRLAAFVEGAEDFMLKPFKPKELLARVHLHMQIGKNRAHMEMLYAQRQQELAVILDYCPSGIVRADADGHIVYGNDTYRAYTGIPHDVDLNDWADYVSEDRRSHLLGAWNEVVHGNERETTRTWKWLNGTAVSGTFIRLDMIDSSLSGVLGCLSDITYQEEQLVEAERRRLEAEESKHQQELLVDLTSHEIRTPVSAILQCSSLVRENLTALQGQLRSIGSEGFQATPELLAEIDEDLEALDSIHQCGLVQERIANDVLSLARIQLDMLSLHDFESDVTTEAKKIVSVFVSEAKMKKIQLVLEFGDNIAKAGISFIKTDHVRLHQVVTNLISNAIRFTATSTTRVITVRYDISLTPPSDDTCVPPSQEHAASVPLKEDTPVWMFIAIKDTGPGLGPAEQVNLFQRFSQGNKMVHTKYGGSGLGLFICKRISELLGGRIELESQLGVGSVFRFFIQARTGQAQKSITDSMSSLTLTTSASTLAPSPSPAPSNSSDLHFLIVEDNIINQTVLKRQIVKAGFTCDVANHGQEALDLLNEVYSGNAQSRRPSYDVVLMDLEMPVMDGLTAVKRIRGKEESGVYSRQLVIALTGNARQGQIDQAMAAGMDEVVIKPYKLPELIAKVKGKIGTNAKVA</sequence>
<feature type="modified residue" description="4-aspartylphosphate" evidence="2">
    <location>
        <position position="1472"/>
    </location>
</feature>